<dbReference type="Pfam" id="PF00067">
    <property type="entry name" value="p450"/>
    <property type="match status" value="1"/>
</dbReference>
<dbReference type="GO" id="GO:0020037">
    <property type="term" value="F:heme binding"/>
    <property type="evidence" value="ECO:0007669"/>
    <property type="project" value="InterPro"/>
</dbReference>
<dbReference type="GO" id="GO:0004497">
    <property type="term" value="F:monooxygenase activity"/>
    <property type="evidence" value="ECO:0007669"/>
    <property type="project" value="InterPro"/>
</dbReference>
<protein>
    <submittedName>
        <fullName evidence="7">CYP704B1 protein</fullName>
    </submittedName>
</protein>
<comment type="similarity">
    <text evidence="1">Belongs to the cytochrome P450 family.</text>
</comment>
<keyword evidence="6" id="KW-1133">Transmembrane helix</keyword>
<dbReference type="InterPro" id="IPR002401">
    <property type="entry name" value="Cyt_P450_E_grp-I"/>
</dbReference>
<dbReference type="OrthoDB" id="1470350at2759"/>
<organism evidence="7 8">
    <name type="scientific">Symbiodinium natans</name>
    <dbReference type="NCBI Taxonomy" id="878477"/>
    <lineage>
        <taxon>Eukaryota</taxon>
        <taxon>Sar</taxon>
        <taxon>Alveolata</taxon>
        <taxon>Dinophyceae</taxon>
        <taxon>Suessiales</taxon>
        <taxon>Symbiodiniaceae</taxon>
        <taxon>Symbiodinium</taxon>
    </lineage>
</organism>
<dbReference type="AlphaFoldDB" id="A0A812SJW1"/>
<dbReference type="PRINTS" id="PR00385">
    <property type="entry name" value="P450"/>
</dbReference>
<sequence length="543" mass="62441">MEDLKGLALSKQLVVKTLLGYGIFGAVQVLYRLIWGWKASSRMKDILQDVPATKGDGHDAHAGWLKDFLANVYRIHDWRVEICEGQPVSKNLGFSWHPGLYTLIANDPDIVRHILKDEFNKYTKPDLGYDPFFFYLEEFLGEGIFVSKHGLGSEDRGEGWGHMRKVSSQIFSRKIFNSLMQEVFVEKAEVLRRFLQRSRDLGTQVDLQSCFFNFTFDSIMRIFFGEDSNTAVGVPNMYGKAFDTAHRNMRDHAVSSLASYLFFSTFLPWPFGGRHGGLARWLRDRFSSSFRNMKAATRVLDREADRLVKKCRQDPKLGERRDLLALFIQAKFSTDFVKQMVLHLIIAGRDTTACLLSWTFYELTRNPDVQARLHDEIMQKMPPGAKLDMKSLSASEMPYLNGVIYEALRLWPPVPFDPKMAFEDDILPGGWKVPAYAQVAYSPYNMGRDAKRYPEPEAFRPERWIPFRAPSQHEFPVFQAGPRLCLGMDMAMFEAKTAAVELLRHCRFEMVPGQEITYGDKITLDIKSNGKEEFFVHVRGWPA</sequence>
<name>A0A812SJW1_9DINO</name>
<keyword evidence="5" id="KW-0349">Heme</keyword>
<evidence type="ECO:0000256" key="2">
    <source>
        <dbReference type="ARBA" id="ARBA00022723"/>
    </source>
</evidence>
<keyword evidence="8" id="KW-1185">Reference proteome</keyword>
<keyword evidence="6" id="KW-0472">Membrane</keyword>
<keyword evidence="3" id="KW-0560">Oxidoreductase</keyword>
<dbReference type="SUPFAM" id="SSF48264">
    <property type="entry name" value="Cytochrome P450"/>
    <property type="match status" value="1"/>
</dbReference>
<dbReference type="Proteomes" id="UP000604046">
    <property type="component" value="Unassembled WGS sequence"/>
</dbReference>
<evidence type="ECO:0000256" key="5">
    <source>
        <dbReference type="PIRSR" id="PIRSR602401-1"/>
    </source>
</evidence>
<evidence type="ECO:0000256" key="1">
    <source>
        <dbReference type="ARBA" id="ARBA00010617"/>
    </source>
</evidence>
<feature type="binding site" description="axial binding residue" evidence="5">
    <location>
        <position position="485"/>
    </location>
    <ligand>
        <name>heme</name>
        <dbReference type="ChEBI" id="CHEBI:30413"/>
    </ligand>
    <ligandPart>
        <name>Fe</name>
        <dbReference type="ChEBI" id="CHEBI:18248"/>
    </ligandPart>
</feature>
<evidence type="ECO:0000313" key="8">
    <source>
        <dbReference type="Proteomes" id="UP000604046"/>
    </source>
</evidence>
<evidence type="ECO:0000313" key="7">
    <source>
        <dbReference type="EMBL" id="CAE7487125.1"/>
    </source>
</evidence>
<evidence type="ECO:0000256" key="6">
    <source>
        <dbReference type="SAM" id="Phobius"/>
    </source>
</evidence>
<comment type="cofactor">
    <cofactor evidence="5">
        <name>heme</name>
        <dbReference type="ChEBI" id="CHEBI:30413"/>
    </cofactor>
</comment>
<dbReference type="InterPro" id="IPR001128">
    <property type="entry name" value="Cyt_P450"/>
</dbReference>
<dbReference type="Gene3D" id="1.10.630.10">
    <property type="entry name" value="Cytochrome P450"/>
    <property type="match status" value="1"/>
</dbReference>
<keyword evidence="4 5" id="KW-0408">Iron</keyword>
<evidence type="ECO:0000256" key="4">
    <source>
        <dbReference type="ARBA" id="ARBA00023004"/>
    </source>
</evidence>
<dbReference type="EMBL" id="CAJNDS010002462">
    <property type="protein sequence ID" value="CAE7487125.1"/>
    <property type="molecule type" value="Genomic_DNA"/>
</dbReference>
<evidence type="ECO:0000256" key="3">
    <source>
        <dbReference type="ARBA" id="ARBA00023002"/>
    </source>
</evidence>
<keyword evidence="2 5" id="KW-0479">Metal-binding</keyword>
<comment type="caution">
    <text evidence="7">The sequence shown here is derived from an EMBL/GenBank/DDBJ whole genome shotgun (WGS) entry which is preliminary data.</text>
</comment>
<dbReference type="InterPro" id="IPR036396">
    <property type="entry name" value="Cyt_P450_sf"/>
</dbReference>
<keyword evidence="6" id="KW-0812">Transmembrane</keyword>
<accession>A0A812SJW1</accession>
<feature type="transmembrane region" description="Helical" evidence="6">
    <location>
        <begin position="13"/>
        <end position="34"/>
    </location>
</feature>
<dbReference type="PANTHER" id="PTHR24296">
    <property type="entry name" value="CYTOCHROME P450"/>
    <property type="match status" value="1"/>
</dbReference>
<gene>
    <name evidence="7" type="primary">CYP704B1</name>
    <name evidence="7" type="ORF">SNAT2548_LOCUS27323</name>
</gene>
<proteinExistence type="inferred from homology"/>
<dbReference type="PRINTS" id="PR00463">
    <property type="entry name" value="EP450I"/>
</dbReference>
<dbReference type="GO" id="GO:0016705">
    <property type="term" value="F:oxidoreductase activity, acting on paired donors, with incorporation or reduction of molecular oxygen"/>
    <property type="evidence" value="ECO:0007669"/>
    <property type="project" value="InterPro"/>
</dbReference>
<reference evidence="7" key="1">
    <citation type="submission" date="2021-02" db="EMBL/GenBank/DDBJ databases">
        <authorList>
            <person name="Dougan E. K."/>
            <person name="Rhodes N."/>
            <person name="Thang M."/>
            <person name="Chan C."/>
        </authorList>
    </citation>
    <scope>NUCLEOTIDE SEQUENCE</scope>
</reference>
<dbReference type="GO" id="GO:0005506">
    <property type="term" value="F:iron ion binding"/>
    <property type="evidence" value="ECO:0007669"/>
    <property type="project" value="InterPro"/>
</dbReference>